<proteinExistence type="predicted"/>
<sequence>MGAGGFPMRTFASLLVCALAALAGACVAIVLSSEVAAVWYMHRHGIVDRRELSEDMGFGILAAAAALLSTAATVLLSLAAGWRLSRRLRHGARPPLRPPKD</sequence>
<protein>
    <submittedName>
        <fullName evidence="2">Uncharacterized protein</fullName>
    </submittedName>
</protein>
<gene>
    <name evidence="2" type="ORF">SAMN04489710_105273</name>
</gene>
<feature type="transmembrane region" description="Helical" evidence="1">
    <location>
        <begin position="56"/>
        <end position="80"/>
    </location>
</feature>
<evidence type="ECO:0000313" key="3">
    <source>
        <dbReference type="Proteomes" id="UP000199517"/>
    </source>
</evidence>
<keyword evidence="1" id="KW-0472">Membrane</keyword>
<organism evidence="2 3">
    <name type="scientific">Paracidovorax konjaci</name>
    <dbReference type="NCBI Taxonomy" id="32040"/>
    <lineage>
        <taxon>Bacteria</taxon>
        <taxon>Pseudomonadati</taxon>
        <taxon>Pseudomonadota</taxon>
        <taxon>Betaproteobacteria</taxon>
        <taxon>Burkholderiales</taxon>
        <taxon>Comamonadaceae</taxon>
        <taxon>Paracidovorax</taxon>
    </lineage>
</organism>
<dbReference type="EMBL" id="FOMQ01000005">
    <property type="protein sequence ID" value="SFD73911.1"/>
    <property type="molecule type" value="Genomic_DNA"/>
</dbReference>
<accession>A0A1I1USY2</accession>
<dbReference type="STRING" id="32040.SAMN04489710_105273"/>
<keyword evidence="1" id="KW-0812">Transmembrane</keyword>
<name>A0A1I1USY2_9BURK</name>
<evidence type="ECO:0000313" key="2">
    <source>
        <dbReference type="EMBL" id="SFD73911.1"/>
    </source>
</evidence>
<dbReference type="AlphaFoldDB" id="A0A1I1USY2"/>
<reference evidence="3" key="1">
    <citation type="submission" date="2016-10" db="EMBL/GenBank/DDBJ databases">
        <authorList>
            <person name="Varghese N."/>
            <person name="Submissions S."/>
        </authorList>
    </citation>
    <scope>NUCLEOTIDE SEQUENCE [LARGE SCALE GENOMIC DNA]</scope>
    <source>
        <strain evidence="3">DSM 7481</strain>
    </source>
</reference>
<evidence type="ECO:0000256" key="1">
    <source>
        <dbReference type="SAM" id="Phobius"/>
    </source>
</evidence>
<keyword evidence="3" id="KW-1185">Reference proteome</keyword>
<dbReference type="Proteomes" id="UP000199517">
    <property type="component" value="Unassembled WGS sequence"/>
</dbReference>
<keyword evidence="1" id="KW-1133">Transmembrane helix</keyword>